<gene>
    <name evidence="2" type="ORF">NESM_000916500</name>
</gene>
<dbReference type="PANTHER" id="PTHR44329">
    <property type="entry name" value="SERINE/THREONINE-PROTEIN KINASE TNNI3K-RELATED"/>
    <property type="match status" value="1"/>
</dbReference>
<reference evidence="2 3" key="1">
    <citation type="journal article" date="2021" name="MBio">
        <title>A New Model Trypanosomatid, Novymonas esmeraldas: Genomic Perception of Its 'Candidatus Pandoraea novymonadis' Endosymbiont.</title>
        <authorList>
            <person name="Zakharova A."/>
            <person name="Saura A."/>
            <person name="Butenko A."/>
            <person name="Podesvova L."/>
            <person name="Warmusova S."/>
            <person name="Kostygov A.Y."/>
            <person name="Nenarokova A."/>
            <person name="Lukes J."/>
            <person name="Opperdoes F.R."/>
            <person name="Yurchenko V."/>
        </authorList>
    </citation>
    <scope>NUCLEOTIDE SEQUENCE [LARGE SCALE GENOMIC DNA]</scope>
    <source>
        <strain evidence="2 3">E262AT.01</strain>
    </source>
</reference>
<dbReference type="GO" id="GO:0004674">
    <property type="term" value="F:protein serine/threonine kinase activity"/>
    <property type="evidence" value="ECO:0007669"/>
    <property type="project" value="TreeGrafter"/>
</dbReference>
<dbReference type="AlphaFoldDB" id="A0AAW0F2I3"/>
<feature type="domain" description="Protein kinase" evidence="1">
    <location>
        <begin position="184"/>
        <end position="483"/>
    </location>
</feature>
<dbReference type="Pfam" id="PF00069">
    <property type="entry name" value="Pkinase"/>
    <property type="match status" value="1"/>
</dbReference>
<proteinExistence type="predicted"/>
<dbReference type="InterPro" id="IPR000719">
    <property type="entry name" value="Prot_kinase_dom"/>
</dbReference>
<keyword evidence="2" id="KW-0418">Kinase</keyword>
<name>A0AAW0F2I3_9TRYP</name>
<dbReference type="Gene3D" id="1.10.510.10">
    <property type="entry name" value="Transferase(Phosphotransferase) domain 1"/>
    <property type="match status" value="1"/>
</dbReference>
<dbReference type="SUPFAM" id="SSF56112">
    <property type="entry name" value="Protein kinase-like (PK-like)"/>
    <property type="match status" value="1"/>
</dbReference>
<dbReference type="EMBL" id="JAECZO010000359">
    <property type="protein sequence ID" value="KAK7199422.1"/>
    <property type="molecule type" value="Genomic_DNA"/>
</dbReference>
<dbReference type="InterPro" id="IPR011009">
    <property type="entry name" value="Kinase-like_dom_sf"/>
</dbReference>
<dbReference type="GO" id="GO:0005524">
    <property type="term" value="F:ATP binding"/>
    <property type="evidence" value="ECO:0007669"/>
    <property type="project" value="InterPro"/>
</dbReference>
<keyword evidence="3" id="KW-1185">Reference proteome</keyword>
<accession>A0AAW0F2I3</accession>
<dbReference type="PANTHER" id="PTHR44329:SF214">
    <property type="entry name" value="PROTEIN KINASE DOMAIN-CONTAINING PROTEIN"/>
    <property type="match status" value="1"/>
</dbReference>
<organism evidence="2 3">
    <name type="scientific">Novymonas esmeraldas</name>
    <dbReference type="NCBI Taxonomy" id="1808958"/>
    <lineage>
        <taxon>Eukaryota</taxon>
        <taxon>Discoba</taxon>
        <taxon>Euglenozoa</taxon>
        <taxon>Kinetoplastea</taxon>
        <taxon>Metakinetoplastina</taxon>
        <taxon>Trypanosomatida</taxon>
        <taxon>Trypanosomatidae</taxon>
        <taxon>Novymonas</taxon>
    </lineage>
</organism>
<evidence type="ECO:0000313" key="2">
    <source>
        <dbReference type="EMBL" id="KAK7199422.1"/>
    </source>
</evidence>
<keyword evidence="2" id="KW-0808">Transferase</keyword>
<dbReference type="PROSITE" id="PS50011">
    <property type="entry name" value="PROTEIN_KINASE_DOM"/>
    <property type="match status" value="1"/>
</dbReference>
<evidence type="ECO:0000259" key="1">
    <source>
        <dbReference type="PROSITE" id="PS50011"/>
    </source>
</evidence>
<protein>
    <submittedName>
        <fullName evidence="2">Protein tyrosine kinase/Protein kinase domain containing protein</fullName>
    </submittedName>
</protein>
<sequence length="507" mass="54351">MLRGDYAGALAAYRGVADIADLEPGLLPAGMRREAAASAVTGGAASVQVARLVRECEERVRQRVTEPLCRVRLSWPGGERVLEPSADADRCAPSSMRGALALSGRLATAPEAINTRARSHSGDGGTEEQRFPAVRDRYVCDVEVAGTAFRTVVPSVPAWVRDQQGRRWHLPRLGVDGEPTTDATWGQRLLALGSTGVLSSALYVLRRDVHPVVAKRICGAPVGRMSDALRSAVPVCGPAAEQTAEVHRLLQLSYRIHHPNILPCAGYSHSVEGGVVLLYEFSPGGTLRELIHRYPRTQPVTLTRFGLQILSALGYLHERGIAHGRVSLDNVLVSADGTCRVTGHSGDRATSERLYHIRHSCYISPLMATGASATPQCDMFCYGLMIIEAETRQPAWRWATQADGQPRGTAEELSELMKEGGPRFSDALATGLVVANVELLNALLTAADDRSDCPLSLHQRCLSPDPAERPTAAQLWEASRLVLLGAGLALEDDASNITTGDASVGTG</sequence>
<dbReference type="Proteomes" id="UP001430356">
    <property type="component" value="Unassembled WGS sequence"/>
</dbReference>
<comment type="caution">
    <text evidence="2">The sequence shown here is derived from an EMBL/GenBank/DDBJ whole genome shotgun (WGS) entry which is preliminary data.</text>
</comment>
<dbReference type="InterPro" id="IPR051681">
    <property type="entry name" value="Ser/Thr_Kinases-Pseudokinases"/>
</dbReference>
<evidence type="ECO:0000313" key="3">
    <source>
        <dbReference type="Proteomes" id="UP001430356"/>
    </source>
</evidence>